<dbReference type="InterPro" id="IPR001647">
    <property type="entry name" value="HTH_TetR"/>
</dbReference>
<reference evidence="6 7" key="1">
    <citation type="submission" date="2017-06" db="EMBL/GenBank/DDBJ databases">
        <authorList>
            <person name="Kim H.J."/>
            <person name="Triplett B.A."/>
        </authorList>
    </citation>
    <scope>NUCLEOTIDE SEQUENCE [LARGE SCALE GENOMIC DNA]</scope>
    <source>
        <strain evidence="6 7">DSM 18704</strain>
    </source>
</reference>
<sequence length="200" mass="21948">MAETVTKGDQTRQRIIEQSAPLFNQRGFAGCSMQDIMQATGLEKGGLYRHFTSKEELAAEAFRYASARSIARRMAIVEQTEGSVAKLRALVHAFVHVPSQIPGGCVLMNTAIDADDTNPTLRQLAYDSIQRWKSLLIRVVEEGIETGEVRPETEPRRIANTLIATLEGALMISRLEGDRKALEDVEVVLNGVLDGIAAPI</sequence>
<evidence type="ECO:0000256" key="3">
    <source>
        <dbReference type="ARBA" id="ARBA00023163"/>
    </source>
</evidence>
<dbReference type="InterPro" id="IPR009057">
    <property type="entry name" value="Homeodomain-like_sf"/>
</dbReference>
<feature type="DNA-binding region" description="H-T-H motif" evidence="4">
    <location>
        <begin position="32"/>
        <end position="51"/>
    </location>
</feature>
<organism evidence="6 7">
    <name type="scientific">Granulicella rosea</name>
    <dbReference type="NCBI Taxonomy" id="474952"/>
    <lineage>
        <taxon>Bacteria</taxon>
        <taxon>Pseudomonadati</taxon>
        <taxon>Acidobacteriota</taxon>
        <taxon>Terriglobia</taxon>
        <taxon>Terriglobales</taxon>
        <taxon>Acidobacteriaceae</taxon>
        <taxon>Granulicella</taxon>
    </lineage>
</organism>
<dbReference type="Pfam" id="PF16925">
    <property type="entry name" value="TetR_C_13"/>
    <property type="match status" value="1"/>
</dbReference>
<evidence type="ECO:0000256" key="4">
    <source>
        <dbReference type="PROSITE-ProRule" id="PRU00335"/>
    </source>
</evidence>
<keyword evidence="3" id="KW-0804">Transcription</keyword>
<dbReference type="Pfam" id="PF00440">
    <property type="entry name" value="TetR_N"/>
    <property type="match status" value="1"/>
</dbReference>
<feature type="domain" description="HTH tetR-type" evidence="5">
    <location>
        <begin position="9"/>
        <end position="69"/>
    </location>
</feature>
<dbReference type="Proteomes" id="UP000198356">
    <property type="component" value="Unassembled WGS sequence"/>
</dbReference>
<dbReference type="Gene3D" id="1.10.357.10">
    <property type="entry name" value="Tetracycline Repressor, domain 2"/>
    <property type="match status" value="1"/>
</dbReference>
<dbReference type="RefSeq" id="WP_245817748.1">
    <property type="nucleotide sequence ID" value="NZ_FZOU01000001.1"/>
</dbReference>
<dbReference type="GO" id="GO:0003677">
    <property type="term" value="F:DNA binding"/>
    <property type="evidence" value="ECO:0007669"/>
    <property type="project" value="UniProtKB-UniRule"/>
</dbReference>
<dbReference type="PROSITE" id="PS01081">
    <property type="entry name" value="HTH_TETR_1"/>
    <property type="match status" value="1"/>
</dbReference>
<dbReference type="PANTHER" id="PTHR47506:SF3">
    <property type="entry name" value="HTH-TYPE TRANSCRIPTIONAL REGULATOR LMRA"/>
    <property type="match status" value="1"/>
</dbReference>
<dbReference type="PROSITE" id="PS50977">
    <property type="entry name" value="HTH_TETR_2"/>
    <property type="match status" value="1"/>
</dbReference>
<protein>
    <submittedName>
        <fullName evidence="6">Transcriptional regulator, TetR family</fullName>
    </submittedName>
</protein>
<keyword evidence="2 4" id="KW-0238">DNA-binding</keyword>
<keyword evidence="1" id="KW-0805">Transcription regulation</keyword>
<evidence type="ECO:0000313" key="6">
    <source>
        <dbReference type="EMBL" id="SNS25978.1"/>
    </source>
</evidence>
<proteinExistence type="predicted"/>
<dbReference type="PANTHER" id="PTHR47506">
    <property type="entry name" value="TRANSCRIPTIONAL REGULATORY PROTEIN"/>
    <property type="match status" value="1"/>
</dbReference>
<dbReference type="SUPFAM" id="SSF48498">
    <property type="entry name" value="Tetracyclin repressor-like, C-terminal domain"/>
    <property type="match status" value="1"/>
</dbReference>
<gene>
    <name evidence="6" type="ORF">SAMN05421770_101228</name>
</gene>
<dbReference type="SUPFAM" id="SSF46689">
    <property type="entry name" value="Homeodomain-like"/>
    <property type="match status" value="1"/>
</dbReference>
<dbReference type="EMBL" id="FZOU01000001">
    <property type="protein sequence ID" value="SNS25978.1"/>
    <property type="molecule type" value="Genomic_DNA"/>
</dbReference>
<dbReference type="AlphaFoldDB" id="A0A239D1S2"/>
<evidence type="ECO:0000256" key="2">
    <source>
        <dbReference type="ARBA" id="ARBA00023125"/>
    </source>
</evidence>
<name>A0A239D1S2_9BACT</name>
<dbReference type="InterPro" id="IPR011075">
    <property type="entry name" value="TetR_C"/>
</dbReference>
<keyword evidence="7" id="KW-1185">Reference proteome</keyword>
<evidence type="ECO:0000259" key="5">
    <source>
        <dbReference type="PROSITE" id="PS50977"/>
    </source>
</evidence>
<evidence type="ECO:0000256" key="1">
    <source>
        <dbReference type="ARBA" id="ARBA00023015"/>
    </source>
</evidence>
<dbReference type="InterPro" id="IPR036271">
    <property type="entry name" value="Tet_transcr_reg_TetR-rel_C_sf"/>
</dbReference>
<dbReference type="PRINTS" id="PR00455">
    <property type="entry name" value="HTHTETR"/>
</dbReference>
<evidence type="ECO:0000313" key="7">
    <source>
        <dbReference type="Proteomes" id="UP000198356"/>
    </source>
</evidence>
<accession>A0A239D1S2</accession>
<dbReference type="InterPro" id="IPR023772">
    <property type="entry name" value="DNA-bd_HTH_TetR-type_CS"/>
</dbReference>